<evidence type="ECO:0000313" key="3">
    <source>
        <dbReference type="Proteomes" id="UP001589858"/>
    </source>
</evidence>
<protein>
    <submittedName>
        <fullName evidence="2">Uncharacterized protein</fullName>
    </submittedName>
</protein>
<accession>A0ABV6S1W0</accession>
<dbReference type="EMBL" id="JBHLTM010000008">
    <property type="protein sequence ID" value="MFC0683219.1"/>
    <property type="molecule type" value="Genomic_DNA"/>
</dbReference>
<evidence type="ECO:0000313" key="2">
    <source>
        <dbReference type="EMBL" id="MFC0683219.1"/>
    </source>
</evidence>
<comment type="caution">
    <text evidence="2">The sequence shown here is derived from an EMBL/GenBank/DDBJ whole genome shotgun (WGS) entry which is preliminary data.</text>
</comment>
<dbReference type="RefSeq" id="WP_267220599.1">
    <property type="nucleotide sequence ID" value="NZ_JAPCWC010000007.1"/>
</dbReference>
<name>A0ABV6S1W0_9SPHN</name>
<sequence length="74" mass="7333">MGAVGKMLISPVAAMAGLLDKPKVTAPVAQPQAIDRSNTVVMDAVAARRGSLANKRTGSLGAEVSGGKKTSLGG</sequence>
<keyword evidence="3" id="KW-1185">Reference proteome</keyword>
<evidence type="ECO:0000256" key="1">
    <source>
        <dbReference type="SAM" id="MobiDB-lite"/>
    </source>
</evidence>
<reference evidence="2 3" key="1">
    <citation type="submission" date="2024-09" db="EMBL/GenBank/DDBJ databases">
        <authorList>
            <person name="Sun Q."/>
            <person name="Mori K."/>
        </authorList>
    </citation>
    <scope>NUCLEOTIDE SEQUENCE [LARGE SCALE GENOMIC DNA]</scope>
    <source>
        <strain evidence="2 3">CICC 11035S</strain>
    </source>
</reference>
<gene>
    <name evidence="2" type="ORF">ACFFF8_01290</name>
</gene>
<organism evidence="2 3">
    <name type="scientific">Novosphingobium clariflavum</name>
    <dbReference type="NCBI Taxonomy" id="2029884"/>
    <lineage>
        <taxon>Bacteria</taxon>
        <taxon>Pseudomonadati</taxon>
        <taxon>Pseudomonadota</taxon>
        <taxon>Alphaproteobacteria</taxon>
        <taxon>Sphingomonadales</taxon>
        <taxon>Sphingomonadaceae</taxon>
        <taxon>Novosphingobium</taxon>
    </lineage>
</organism>
<dbReference type="Proteomes" id="UP001589858">
    <property type="component" value="Unassembled WGS sequence"/>
</dbReference>
<feature type="region of interest" description="Disordered" evidence="1">
    <location>
        <begin position="55"/>
        <end position="74"/>
    </location>
</feature>
<proteinExistence type="predicted"/>